<name>A0ABQ7NUA5_BRACM</name>
<evidence type="ECO:0000256" key="2">
    <source>
        <dbReference type="ARBA" id="ARBA00022679"/>
    </source>
</evidence>
<dbReference type="Pfam" id="PF02458">
    <property type="entry name" value="Transferase"/>
    <property type="match status" value="2"/>
</dbReference>
<dbReference type="EMBL" id="JADBGQ010000001">
    <property type="protein sequence ID" value="KAG5414451.1"/>
    <property type="molecule type" value="Genomic_DNA"/>
</dbReference>
<dbReference type="InterPro" id="IPR023213">
    <property type="entry name" value="CAT-like_dom_sf"/>
</dbReference>
<proteinExistence type="inferred from homology"/>
<gene>
    <name evidence="4" type="primary">A01p024250.1_BraROA</name>
    <name evidence="4" type="ORF">IGI04_002018</name>
</gene>
<evidence type="ECO:0000256" key="1">
    <source>
        <dbReference type="ARBA" id="ARBA00009861"/>
    </source>
</evidence>
<evidence type="ECO:0000313" key="5">
    <source>
        <dbReference type="Proteomes" id="UP000823674"/>
    </source>
</evidence>
<comment type="caution">
    <text evidence="4">The sequence shown here is derived from an EMBL/GenBank/DDBJ whole genome shotgun (WGS) entry which is preliminary data.</text>
</comment>
<dbReference type="PANTHER" id="PTHR31623">
    <property type="entry name" value="F21J9.9"/>
    <property type="match status" value="1"/>
</dbReference>
<keyword evidence="3" id="KW-0012">Acyltransferase</keyword>
<evidence type="ECO:0008006" key="6">
    <source>
        <dbReference type="Google" id="ProtNLM"/>
    </source>
</evidence>
<evidence type="ECO:0000256" key="3">
    <source>
        <dbReference type="ARBA" id="ARBA00023315"/>
    </source>
</evidence>
<dbReference type="PANTHER" id="PTHR31623:SF22">
    <property type="entry name" value="ACETYL-COA:BENZYLALCOHOL ACETYLTRANFERASE-LIKE PROTEIN-RELATED"/>
    <property type="match status" value="1"/>
</dbReference>
<keyword evidence="5" id="KW-1185">Reference proteome</keyword>
<organism evidence="4 5">
    <name type="scientific">Brassica rapa subsp. trilocularis</name>
    <dbReference type="NCBI Taxonomy" id="1813537"/>
    <lineage>
        <taxon>Eukaryota</taxon>
        <taxon>Viridiplantae</taxon>
        <taxon>Streptophyta</taxon>
        <taxon>Embryophyta</taxon>
        <taxon>Tracheophyta</taxon>
        <taxon>Spermatophyta</taxon>
        <taxon>Magnoliopsida</taxon>
        <taxon>eudicotyledons</taxon>
        <taxon>Gunneridae</taxon>
        <taxon>Pentapetalae</taxon>
        <taxon>rosids</taxon>
        <taxon>malvids</taxon>
        <taxon>Brassicales</taxon>
        <taxon>Brassicaceae</taxon>
        <taxon>Brassiceae</taxon>
        <taxon>Brassica</taxon>
    </lineage>
</organism>
<dbReference type="Proteomes" id="UP000823674">
    <property type="component" value="Chromosome A01"/>
</dbReference>
<sequence>MKVETTGKEIIKPSSTTPDDLRTLQLSIYDHFLPPIYTVAYLFYAKDELISPEHTSHKLKTSLSETLTKFYPLAGRINGVTVDCNDEGAVFVDARVDNCSLSGFLASPDLNALQQLLPLDAVVNPYEAASTWPMLLVKATYFQCGGMAIGVCITHKIADAASMSTFIRTWSAEARGEAGNTVMDPKFAAANFYPPANETYKLPVDEKANKKSSITKRFVFSAAKLEELKTKATSPEFADRPTRVESVTALLWKCFVSASSLDTCGRKVLIQLADLRSKLPSLLPESLIGNVMFSSVVLSTGQGEEVKIEEATRDLQKKKEDLQTMIQDVGDGSSSMIGSKLANLMLTNYARMSYETHEPYTVSSWCKLPLYEASFGWGYPVWVVGNVAPTFENIAMLIDSKDGHGIEAFVTLPEENMSSLEQNPELLAFASLNPCVLTMEVKLEETGREVIKPSSPAPHDRLQLSLLDLTCPAIYVATTFLYKSTARESPEIISRRLKTSLSETLSRFYPLAGRQEGLSICCNDEGVIFTEARTDLLLSDFLRNLSTDSLAAFLPEIEEGESAGTWPLLRVKVSLFGSGSGVAVTVGISHQICDATSLLTFVQAWAATAKGTTTSTCTPHFAGATIYPPPDTSFKSPSIDDVYELQGKCVTNRLVFKSSKIDELKCKAASESVRAPTRVEAIMSLIWRCAANASRSNSLSPKSTVMTQAMDLRLRIPSNVLPQDSIGNLQTCFFVKKGAESELEIDEMVADFRKTKEEFSEMIKENLQGCDNDTTNITTTTLGQNLLTVMGDFVSECYKPDVDLYTMSSWCKKPFYEVDFGWGNPVWMGPSSHTVYDNMVFVVLIDSKDGEDVEAWVGLPEQDMPVFLCEQDLLAYAVLNPPVLI</sequence>
<comment type="similarity">
    <text evidence="1">Belongs to the plant acyltransferase family.</text>
</comment>
<dbReference type="Gene3D" id="3.30.559.10">
    <property type="entry name" value="Chloramphenicol acetyltransferase-like domain"/>
    <property type="match status" value="4"/>
</dbReference>
<reference evidence="4 5" key="1">
    <citation type="submission" date="2021-03" db="EMBL/GenBank/DDBJ databases">
        <authorList>
            <person name="King G.J."/>
            <person name="Bancroft I."/>
            <person name="Baten A."/>
            <person name="Bloomfield J."/>
            <person name="Borpatragohain P."/>
            <person name="He Z."/>
            <person name="Irish N."/>
            <person name="Irwin J."/>
            <person name="Liu K."/>
            <person name="Mauleon R.P."/>
            <person name="Moore J."/>
            <person name="Morris R."/>
            <person name="Ostergaard L."/>
            <person name="Wang B."/>
            <person name="Wells R."/>
        </authorList>
    </citation>
    <scope>NUCLEOTIDE SEQUENCE [LARGE SCALE GENOMIC DNA]</scope>
    <source>
        <strain evidence="4">R-o-18</strain>
        <tissue evidence="4">Leaf</tissue>
    </source>
</reference>
<accession>A0ABQ7NUA5</accession>
<evidence type="ECO:0000313" key="4">
    <source>
        <dbReference type="EMBL" id="KAG5414451.1"/>
    </source>
</evidence>
<keyword evidence="2" id="KW-0808">Transferase</keyword>
<protein>
    <recommendedName>
        <fullName evidence="6">BAHD acyltransferase</fullName>
    </recommendedName>
</protein>